<evidence type="ECO:0000256" key="2">
    <source>
        <dbReference type="ARBA" id="ARBA00003213"/>
    </source>
</evidence>
<dbReference type="PANTHER" id="PTHR11088">
    <property type="entry name" value="TRNA DIMETHYLALLYLTRANSFERASE"/>
    <property type="match status" value="1"/>
</dbReference>
<evidence type="ECO:0000256" key="8">
    <source>
        <dbReference type="ARBA" id="ARBA00022842"/>
    </source>
</evidence>
<feature type="region of interest" description="Interaction with substrate tRNA" evidence="10">
    <location>
        <begin position="161"/>
        <end position="165"/>
    </location>
</feature>
<comment type="similarity">
    <text evidence="3 10 13">Belongs to the IPP transferase family.</text>
</comment>
<dbReference type="Pfam" id="PF01715">
    <property type="entry name" value="IPPT"/>
    <property type="match status" value="1"/>
</dbReference>
<dbReference type="FunFam" id="1.10.20.140:FF:000001">
    <property type="entry name" value="tRNA dimethylallyltransferase"/>
    <property type="match status" value="1"/>
</dbReference>
<dbReference type="GO" id="GO:0052381">
    <property type="term" value="F:tRNA dimethylallyltransferase activity"/>
    <property type="evidence" value="ECO:0007669"/>
    <property type="project" value="UniProtKB-UniRule"/>
</dbReference>
<dbReference type="RefSeq" id="WP_245130054.1">
    <property type="nucleotide sequence ID" value="NZ_JALJEJ010000004.1"/>
</dbReference>
<evidence type="ECO:0000256" key="11">
    <source>
        <dbReference type="RuleBase" id="RU003783"/>
    </source>
</evidence>
<feature type="site" description="Interaction with substrate tRNA" evidence="10">
    <location>
        <position position="125"/>
    </location>
</feature>
<feature type="binding site" evidence="10">
    <location>
        <begin position="14"/>
        <end position="19"/>
    </location>
    <ligand>
        <name>substrate</name>
    </ligand>
</feature>
<gene>
    <name evidence="10 14" type="primary">miaA</name>
    <name evidence="14" type="ORF">MUY27_10885</name>
</gene>
<dbReference type="InterPro" id="IPR018022">
    <property type="entry name" value="IPT"/>
</dbReference>
<evidence type="ECO:0000256" key="10">
    <source>
        <dbReference type="HAMAP-Rule" id="MF_00185"/>
    </source>
</evidence>
<dbReference type="EMBL" id="JALJEJ010000004">
    <property type="protein sequence ID" value="MCJ8210217.1"/>
    <property type="molecule type" value="Genomic_DNA"/>
</dbReference>
<keyword evidence="6 10" id="KW-0547">Nucleotide-binding</keyword>
<evidence type="ECO:0000256" key="6">
    <source>
        <dbReference type="ARBA" id="ARBA00022741"/>
    </source>
</evidence>
<comment type="catalytic activity">
    <reaction evidence="9 10 11">
        <text>adenosine(37) in tRNA + dimethylallyl diphosphate = N(6)-dimethylallyladenosine(37) in tRNA + diphosphate</text>
        <dbReference type="Rhea" id="RHEA:26482"/>
        <dbReference type="Rhea" id="RHEA-COMP:10162"/>
        <dbReference type="Rhea" id="RHEA-COMP:10375"/>
        <dbReference type="ChEBI" id="CHEBI:33019"/>
        <dbReference type="ChEBI" id="CHEBI:57623"/>
        <dbReference type="ChEBI" id="CHEBI:74411"/>
        <dbReference type="ChEBI" id="CHEBI:74415"/>
        <dbReference type="EC" id="2.5.1.75"/>
    </reaction>
</comment>
<dbReference type="InterPro" id="IPR039657">
    <property type="entry name" value="Dimethylallyltransferase"/>
</dbReference>
<dbReference type="PANTHER" id="PTHR11088:SF60">
    <property type="entry name" value="TRNA DIMETHYLALLYLTRANSFERASE"/>
    <property type="match status" value="1"/>
</dbReference>
<name>A0A9X1X2W4_9SPHI</name>
<dbReference type="HAMAP" id="MF_00185">
    <property type="entry name" value="IPP_trans"/>
    <property type="match status" value="1"/>
</dbReference>
<dbReference type="Gene3D" id="3.40.50.300">
    <property type="entry name" value="P-loop containing nucleotide triphosphate hydrolases"/>
    <property type="match status" value="1"/>
</dbReference>
<comment type="subunit">
    <text evidence="10">Monomer.</text>
</comment>
<reference evidence="14" key="1">
    <citation type="submission" date="2022-04" db="EMBL/GenBank/DDBJ databases">
        <title>Mucilaginibacter sp. RS28 isolated from freshwater.</title>
        <authorList>
            <person name="Ko S.-R."/>
        </authorList>
    </citation>
    <scope>NUCLEOTIDE SEQUENCE</scope>
    <source>
        <strain evidence="14">RS28</strain>
    </source>
</reference>
<dbReference type="Gene3D" id="1.10.20.140">
    <property type="match status" value="1"/>
</dbReference>
<evidence type="ECO:0000256" key="3">
    <source>
        <dbReference type="ARBA" id="ARBA00005842"/>
    </source>
</evidence>
<keyword evidence="8 10" id="KW-0460">Magnesium</keyword>
<dbReference type="InterPro" id="IPR027417">
    <property type="entry name" value="P-loop_NTPase"/>
</dbReference>
<comment type="cofactor">
    <cofactor evidence="1 10">
        <name>Mg(2+)</name>
        <dbReference type="ChEBI" id="CHEBI:18420"/>
    </cofactor>
</comment>
<evidence type="ECO:0000256" key="7">
    <source>
        <dbReference type="ARBA" id="ARBA00022840"/>
    </source>
</evidence>
<keyword evidence="5 10" id="KW-0819">tRNA processing</keyword>
<dbReference type="GO" id="GO:0006400">
    <property type="term" value="P:tRNA modification"/>
    <property type="evidence" value="ECO:0007669"/>
    <property type="project" value="TreeGrafter"/>
</dbReference>
<comment type="caution">
    <text evidence="14">The sequence shown here is derived from an EMBL/GenBank/DDBJ whole genome shotgun (WGS) entry which is preliminary data.</text>
</comment>
<protein>
    <recommendedName>
        <fullName evidence="10">tRNA dimethylallyltransferase</fullName>
        <ecNumber evidence="10">2.5.1.75</ecNumber>
    </recommendedName>
    <alternativeName>
        <fullName evidence="10">Dimethylallyl diphosphate:tRNA dimethylallyltransferase</fullName>
        <shortName evidence="10">DMAPP:tRNA dimethylallyltransferase</shortName>
        <shortName evidence="10">DMATase</shortName>
    </alternativeName>
    <alternativeName>
        <fullName evidence="10">Isopentenyl-diphosphate:tRNA isopentenyltransferase</fullName>
        <shortName evidence="10">IPP transferase</shortName>
        <shortName evidence="10">IPPT</shortName>
        <shortName evidence="10">IPTase</shortName>
    </alternativeName>
</protein>
<keyword evidence="4 10" id="KW-0808">Transferase</keyword>
<proteinExistence type="inferred from homology"/>
<evidence type="ECO:0000256" key="9">
    <source>
        <dbReference type="ARBA" id="ARBA00049563"/>
    </source>
</evidence>
<organism evidence="14 15">
    <name type="scientific">Mucilaginibacter straminoryzae</name>
    <dbReference type="NCBI Taxonomy" id="2932774"/>
    <lineage>
        <taxon>Bacteria</taxon>
        <taxon>Pseudomonadati</taxon>
        <taxon>Bacteroidota</taxon>
        <taxon>Sphingobacteriia</taxon>
        <taxon>Sphingobacteriales</taxon>
        <taxon>Sphingobacteriaceae</taxon>
        <taxon>Mucilaginibacter</taxon>
    </lineage>
</organism>
<dbReference type="GO" id="GO:0005524">
    <property type="term" value="F:ATP binding"/>
    <property type="evidence" value="ECO:0007669"/>
    <property type="project" value="UniProtKB-UniRule"/>
</dbReference>
<accession>A0A9X1X2W4</accession>
<evidence type="ECO:0000256" key="12">
    <source>
        <dbReference type="RuleBase" id="RU003784"/>
    </source>
</evidence>
<dbReference type="EC" id="2.5.1.75" evidence="10"/>
<feature type="site" description="Interaction with substrate tRNA" evidence="10">
    <location>
        <position position="103"/>
    </location>
</feature>
<sequence>MDKTKTLLVVAGPTAVGKTAAAIELARYFQTEIISADSRQFYKEMSIGTAKPSLEELAAAKHHFIGSHSITETFTVGDFEQDALKVIERLFENHNVVIMAGGSGLYVRAVCEGFDELPSAPPEVRENLNRQLQEKGITSLQEDLAKADPVYFREVDLNNPQRLIRALEVYQSTGKPFSSYRKEKKHTRPFHIVKIGLTMPREQLYDRINQRVELMMEDGLLEEVKALLPYRHLNALQTVGYTELFDYLDGKTDLHTAVELIKQHTRQFAKRQLTWFNKDKEISWTNPLTDNVVALAEKLINLADSSGTGHTRF</sequence>
<comment type="caution">
    <text evidence="10">Lacks conserved residue(s) required for the propagation of feature annotation.</text>
</comment>
<evidence type="ECO:0000256" key="1">
    <source>
        <dbReference type="ARBA" id="ARBA00001946"/>
    </source>
</evidence>
<evidence type="ECO:0000256" key="5">
    <source>
        <dbReference type="ARBA" id="ARBA00022694"/>
    </source>
</evidence>
<dbReference type="Proteomes" id="UP001139450">
    <property type="component" value="Unassembled WGS sequence"/>
</dbReference>
<keyword evidence="15" id="KW-1185">Reference proteome</keyword>
<dbReference type="SUPFAM" id="SSF52540">
    <property type="entry name" value="P-loop containing nucleoside triphosphate hydrolases"/>
    <property type="match status" value="2"/>
</dbReference>
<evidence type="ECO:0000313" key="15">
    <source>
        <dbReference type="Proteomes" id="UP001139450"/>
    </source>
</evidence>
<evidence type="ECO:0000313" key="14">
    <source>
        <dbReference type="EMBL" id="MCJ8210217.1"/>
    </source>
</evidence>
<dbReference type="AlphaFoldDB" id="A0A9X1X2W4"/>
<dbReference type="NCBIfam" id="TIGR00174">
    <property type="entry name" value="miaA"/>
    <property type="match status" value="1"/>
</dbReference>
<feature type="region of interest" description="Interaction with substrate tRNA" evidence="10">
    <location>
        <begin position="37"/>
        <end position="40"/>
    </location>
</feature>
<comment type="function">
    <text evidence="2 10 12">Catalyzes the transfer of a dimethylallyl group onto the adenine at position 37 in tRNAs that read codons beginning with uridine, leading to the formation of N6-(dimethylallyl)adenosine (i(6)A).</text>
</comment>
<keyword evidence="7 10" id="KW-0067">ATP-binding</keyword>
<feature type="binding site" evidence="10">
    <location>
        <begin position="12"/>
        <end position="19"/>
    </location>
    <ligand>
        <name>ATP</name>
        <dbReference type="ChEBI" id="CHEBI:30616"/>
    </ligand>
</feature>
<evidence type="ECO:0000256" key="4">
    <source>
        <dbReference type="ARBA" id="ARBA00022679"/>
    </source>
</evidence>
<evidence type="ECO:0000256" key="13">
    <source>
        <dbReference type="RuleBase" id="RU003785"/>
    </source>
</evidence>